<feature type="binding site" evidence="12">
    <location>
        <position position="584"/>
    </location>
    <ligand>
        <name>Mn(2+)</name>
        <dbReference type="ChEBI" id="CHEBI:29035"/>
        <label>2</label>
    </ligand>
</feature>
<feature type="binding site" evidence="11">
    <location>
        <begin position="584"/>
        <end position="585"/>
    </location>
    <ligand>
        <name>GMP</name>
        <dbReference type="ChEBI" id="CHEBI:58115"/>
    </ligand>
</feature>
<dbReference type="PANTHER" id="PTHR43749">
    <property type="entry name" value="RNA-SPLICING LIGASE RTCB"/>
    <property type="match status" value="1"/>
</dbReference>
<dbReference type="Pfam" id="PF01139">
    <property type="entry name" value="RtcB"/>
    <property type="match status" value="2"/>
</dbReference>
<dbReference type="Gene3D" id="3.90.1860.10">
    <property type="entry name" value="tRNA-splicing ligase RtcB"/>
    <property type="match status" value="2"/>
</dbReference>
<keyword evidence="7 11" id="KW-0342">GTP-binding</keyword>
<evidence type="ECO:0000256" key="4">
    <source>
        <dbReference type="ARBA" id="ARBA00022741"/>
    </source>
</evidence>
<feature type="binding site" evidence="11">
    <location>
        <begin position="456"/>
        <end position="460"/>
    </location>
    <ligand>
        <name>GMP</name>
        <dbReference type="ChEBI" id="CHEBI:58115"/>
    </ligand>
</feature>
<keyword evidence="6" id="KW-0692">RNA repair</keyword>
<keyword evidence="3 12" id="KW-0479">Metal-binding</keyword>
<comment type="cofactor">
    <cofactor evidence="12">
        <name>Mn(2+)</name>
        <dbReference type="ChEBI" id="CHEBI:29035"/>
    </cofactor>
    <text evidence="12">Binds 2 manganese ions per subunit.</text>
</comment>
<dbReference type="GO" id="GO:0003909">
    <property type="term" value="F:DNA ligase activity"/>
    <property type="evidence" value="ECO:0007669"/>
    <property type="project" value="TreeGrafter"/>
</dbReference>
<name>J8B257_BACCE</name>
<evidence type="ECO:0000256" key="5">
    <source>
        <dbReference type="ARBA" id="ARBA00022759"/>
    </source>
</evidence>
<dbReference type="SUPFAM" id="SSF103365">
    <property type="entry name" value="Hypothetical protein PH1602"/>
    <property type="match status" value="2"/>
</dbReference>
<feature type="binding site" evidence="12">
    <location>
        <position position="72"/>
    </location>
    <ligand>
        <name>Mn(2+)</name>
        <dbReference type="ChEBI" id="CHEBI:29035"/>
        <label>1</label>
    </ligand>
</feature>
<feature type="binding site" evidence="11">
    <location>
        <begin position="610"/>
        <end position="613"/>
    </location>
    <ligand>
        <name>GMP</name>
        <dbReference type="ChEBI" id="CHEBI:58115"/>
    </ligand>
</feature>
<dbReference type="GO" id="GO:0006281">
    <property type="term" value="P:DNA repair"/>
    <property type="evidence" value="ECO:0007669"/>
    <property type="project" value="TreeGrafter"/>
</dbReference>
<dbReference type="SUPFAM" id="SSF51294">
    <property type="entry name" value="Hedgehog/intein (Hint) domain"/>
    <property type="match status" value="1"/>
</dbReference>
<protein>
    <recommendedName>
        <fullName evidence="1">3'-phosphate/5'-hydroxy nucleic acid ligase</fullName>
        <ecNumber evidence="1">6.5.1.8</ecNumber>
    </recommendedName>
</protein>
<evidence type="ECO:0000256" key="1">
    <source>
        <dbReference type="ARBA" id="ARBA00012726"/>
    </source>
</evidence>
<keyword evidence="5" id="KW-0255">Endonuclease</keyword>
<evidence type="ECO:0000256" key="6">
    <source>
        <dbReference type="ARBA" id="ARBA00022800"/>
    </source>
</evidence>
<dbReference type="PANTHER" id="PTHR43749:SF2">
    <property type="entry name" value="RNA-SPLICING LIGASE RTCB"/>
    <property type="match status" value="1"/>
</dbReference>
<gene>
    <name evidence="13" type="ORF">IEE_02193</name>
</gene>
<evidence type="ECO:0000256" key="9">
    <source>
        <dbReference type="ARBA" id="ARBA00047746"/>
    </source>
</evidence>
<dbReference type="GO" id="GO:0016539">
    <property type="term" value="P:intein-mediated protein splicing"/>
    <property type="evidence" value="ECO:0007669"/>
    <property type="project" value="InterPro"/>
</dbReference>
<organism evidence="13 14">
    <name type="scientific">Bacillus cereus BAG5X1-1</name>
    <dbReference type="NCBI Taxonomy" id="1053189"/>
    <lineage>
        <taxon>Bacteria</taxon>
        <taxon>Bacillati</taxon>
        <taxon>Bacillota</taxon>
        <taxon>Bacilli</taxon>
        <taxon>Bacillales</taxon>
        <taxon>Bacillaceae</taxon>
        <taxon>Bacillus</taxon>
        <taxon>Bacillus cereus group</taxon>
    </lineage>
</organism>
<keyword evidence="2" id="KW-0436">Ligase</keyword>
<dbReference type="GO" id="GO:0030145">
    <property type="term" value="F:manganese ion binding"/>
    <property type="evidence" value="ECO:0007669"/>
    <property type="project" value="TreeGrafter"/>
</dbReference>
<evidence type="ECO:0000256" key="2">
    <source>
        <dbReference type="ARBA" id="ARBA00022598"/>
    </source>
</evidence>
<dbReference type="PATRIC" id="fig|1053189.3.peg.2225"/>
<feature type="binding site" evidence="12">
    <location>
        <position position="474"/>
    </location>
    <ligand>
        <name>Mn(2+)</name>
        <dbReference type="ChEBI" id="CHEBI:29035"/>
        <label>2</label>
    </ligand>
</feature>
<dbReference type="Proteomes" id="UP000006600">
    <property type="component" value="Unassembled WGS sequence"/>
</dbReference>
<evidence type="ECO:0000313" key="13">
    <source>
        <dbReference type="EMBL" id="EJQ45815.1"/>
    </source>
</evidence>
<dbReference type="InterPro" id="IPR052915">
    <property type="entry name" value="RtcB-like"/>
</dbReference>
<feature type="active site" description="GMP-histidine intermediate" evidence="10">
    <location>
        <position position="634"/>
    </location>
</feature>
<evidence type="ECO:0000256" key="8">
    <source>
        <dbReference type="ARBA" id="ARBA00023211"/>
    </source>
</evidence>
<evidence type="ECO:0000256" key="11">
    <source>
        <dbReference type="PIRSR" id="PIRSR601233-2"/>
    </source>
</evidence>
<feature type="binding site" evidence="11">
    <location>
        <begin position="634"/>
        <end position="637"/>
    </location>
    <ligand>
        <name>GMP</name>
        <dbReference type="ChEBI" id="CHEBI:58115"/>
    </ligand>
</feature>
<comment type="catalytic activity">
    <reaction evidence="9">
        <text>a 3'-end 3'-phospho-ribonucleotide-RNA + a 5'-end dephospho-ribonucleoside-RNA + GTP = a ribonucleotidyl-ribonucleotide-RNA + GMP + diphosphate</text>
        <dbReference type="Rhea" id="RHEA:68076"/>
        <dbReference type="Rhea" id="RHEA-COMP:10463"/>
        <dbReference type="Rhea" id="RHEA-COMP:13936"/>
        <dbReference type="Rhea" id="RHEA-COMP:17355"/>
        <dbReference type="ChEBI" id="CHEBI:33019"/>
        <dbReference type="ChEBI" id="CHEBI:37565"/>
        <dbReference type="ChEBI" id="CHEBI:58115"/>
        <dbReference type="ChEBI" id="CHEBI:83062"/>
        <dbReference type="ChEBI" id="CHEBI:138284"/>
        <dbReference type="ChEBI" id="CHEBI:173118"/>
        <dbReference type="EC" id="6.5.1.8"/>
    </reaction>
</comment>
<feature type="binding site" evidence="11">
    <location>
        <position position="617"/>
    </location>
    <ligand>
        <name>GMP</name>
        <dbReference type="ChEBI" id="CHEBI:58115"/>
    </ligand>
</feature>
<evidence type="ECO:0000256" key="10">
    <source>
        <dbReference type="PIRSR" id="PIRSR601233-1"/>
    </source>
</evidence>
<comment type="caution">
    <text evidence="13">The sequence shown here is derived from an EMBL/GenBank/DDBJ whole genome shotgun (WGS) entry which is preliminary data.</text>
</comment>
<evidence type="ECO:0000256" key="12">
    <source>
        <dbReference type="PIRSR" id="PIRSR601233-3"/>
    </source>
</evidence>
<dbReference type="GO" id="GO:0006396">
    <property type="term" value="P:RNA processing"/>
    <property type="evidence" value="ECO:0007669"/>
    <property type="project" value="InterPro"/>
</dbReference>
<dbReference type="GO" id="GO:0004519">
    <property type="term" value="F:endonuclease activity"/>
    <property type="evidence" value="ECO:0007669"/>
    <property type="project" value="UniProtKB-KW"/>
</dbReference>
<feature type="binding site" evidence="12">
    <location>
        <position position="457"/>
    </location>
    <ligand>
        <name>Mn(2+)</name>
        <dbReference type="ChEBI" id="CHEBI:29035"/>
        <label>1</label>
    </ligand>
</feature>
<dbReference type="EMBL" id="AHDJ01000023">
    <property type="protein sequence ID" value="EJQ45815.1"/>
    <property type="molecule type" value="Genomic_DNA"/>
</dbReference>
<dbReference type="InterPro" id="IPR036025">
    <property type="entry name" value="RtcB-like_sf"/>
</dbReference>
<dbReference type="AlphaFoldDB" id="J8B257"/>
<proteinExistence type="predicted"/>
<dbReference type="GO" id="GO:0005525">
    <property type="term" value="F:GTP binding"/>
    <property type="evidence" value="ECO:0007669"/>
    <property type="project" value="UniProtKB-KW"/>
</dbReference>
<keyword evidence="5" id="KW-0378">Hydrolase</keyword>
<reference evidence="13 14" key="1">
    <citation type="submission" date="2012-04" db="EMBL/GenBank/DDBJ databases">
        <title>The Genome Sequence of Bacillus cereus BAG5X1-1.</title>
        <authorList>
            <consortium name="The Broad Institute Genome Sequencing Platform"/>
            <consortium name="The Broad Institute Genome Sequencing Center for Infectious Disease"/>
            <person name="Feldgarden M."/>
            <person name="Van der Auwera G.A."/>
            <person name="Mahillon J."/>
            <person name="Duprez V."/>
            <person name="Timmery S."/>
            <person name="Mattelet C."/>
            <person name="Dierick K."/>
            <person name="Sun M."/>
            <person name="Yu Z."/>
            <person name="Zhu L."/>
            <person name="Hu X."/>
            <person name="Shank E.B."/>
            <person name="Swiecicka I."/>
            <person name="Hansen B.M."/>
            <person name="Andrup L."/>
            <person name="Young S.K."/>
            <person name="Zeng Q."/>
            <person name="Gargeya S."/>
            <person name="Fitzgerald M."/>
            <person name="Haas B."/>
            <person name="Abouelleil A."/>
            <person name="Alvarado L."/>
            <person name="Arachchi H.M."/>
            <person name="Berlin A."/>
            <person name="Chapman S.B."/>
            <person name="Goldberg J."/>
            <person name="Griggs A."/>
            <person name="Gujja S."/>
            <person name="Hansen M."/>
            <person name="Howarth C."/>
            <person name="Imamovic A."/>
            <person name="Larimer J."/>
            <person name="McCowen C."/>
            <person name="Montmayeur A."/>
            <person name="Murphy C."/>
            <person name="Neiman D."/>
            <person name="Pearson M."/>
            <person name="Priest M."/>
            <person name="Roberts A."/>
            <person name="Saif S."/>
            <person name="Shea T."/>
            <person name="Sisk P."/>
            <person name="Sykes S."/>
            <person name="Wortman J."/>
            <person name="Nusbaum C."/>
            <person name="Birren B."/>
        </authorList>
    </citation>
    <scope>NUCLEOTIDE SEQUENCE [LARGE SCALE GENOMIC DNA]</scope>
    <source>
        <strain evidence="13 14">BAG5X1-1</strain>
    </source>
</reference>
<evidence type="ECO:0000256" key="7">
    <source>
        <dbReference type="ARBA" id="ARBA00023134"/>
    </source>
</evidence>
<dbReference type="GO" id="GO:0042245">
    <property type="term" value="P:RNA repair"/>
    <property type="evidence" value="ECO:0007669"/>
    <property type="project" value="UniProtKB-KW"/>
</dbReference>
<dbReference type="InterPro" id="IPR006141">
    <property type="entry name" value="Intein_N"/>
</dbReference>
<dbReference type="InterPro" id="IPR001233">
    <property type="entry name" value="RtcB"/>
</dbReference>
<keyword evidence="4 11" id="KW-0547">Nucleotide-binding</keyword>
<accession>J8B257</accession>
<keyword evidence="5" id="KW-0540">Nuclease</keyword>
<sequence length="707" mass="81234">MLKLQGKYNEAKVFTTNVEETAAGQIVDLCNQEFVKDSKIRIMPDTHAGAGCTIGTTMTIQDKIVPNLVGVDIGCVDKGTEFLSKQGWLKISEYNGEEVATYDIKNDRTYFEKPIMFIKKEETEFYHLKTKYGIDQMLSKEHTVLVEKGSHHRPKSRGERYTLTAEELFNKHSELKLGFRDNFITEIPGLEISTQLPLTDAQVRVQVMVMADGRLENKTTCVIKLKKERKISRIKKLLEAANIMYSQKTYDDVIHFRFQPPIMEKRMDKLYEASLSQLAVICDEVKHWDYAVDQGAYCSIYKEDADFIQYAFATQGIRTSINHDKREGKESYRCLVAKSKPRVQIAGTPKTEIQTVSSEDGFKYCFTTHTGYWIMRRNGCIAITGNCGMEVVMINKKKEEINFDHLDETIRKFVPSGFRIRDKEHRFSKMIDFDSVRAPFTLQRAQKSIGTLGGGNHFVELNEDDKGNVFIVIHSGSRNLGKQIAEYYQNLAYEQLINVKSIKEEIIERLTREGRQQEIHEAIRGIKKPAIRKELAYLEGQGFKDYMNDMKIAQQYAELNRKAMMDEIVTRMDWKVADQFTTIHNYIDLENMILRKGAISAQKNERVIIPINMRDGSIIAFGKGNPDWNFSGPHGAGRIMSRKKAKEVLNLEDFQNTMTAVWTTSVTESTLDEAPMVYKPMDEIVENTKDTIDIKHVIKPIYNFKAN</sequence>
<dbReference type="GO" id="GO:0170057">
    <property type="term" value="F:RNA ligase (GTP) activity"/>
    <property type="evidence" value="ECO:0007669"/>
    <property type="project" value="UniProtKB-EC"/>
</dbReference>
<keyword evidence="8 12" id="KW-0464">Manganese</keyword>
<dbReference type="EC" id="6.5.1.8" evidence="1"/>
<dbReference type="HOGENOM" id="CLU_390124_0_0_9"/>
<evidence type="ECO:0000256" key="3">
    <source>
        <dbReference type="ARBA" id="ARBA00022723"/>
    </source>
</evidence>
<dbReference type="PROSITE" id="PS50817">
    <property type="entry name" value="INTEIN_N_TER"/>
    <property type="match status" value="1"/>
</dbReference>
<evidence type="ECO:0000313" key="14">
    <source>
        <dbReference type="Proteomes" id="UP000006600"/>
    </source>
</evidence>
<dbReference type="InterPro" id="IPR036844">
    <property type="entry name" value="Hint_dom_sf"/>
</dbReference>